<proteinExistence type="predicted"/>
<protein>
    <submittedName>
        <fullName evidence="1">Uncharacterized protein</fullName>
    </submittedName>
</protein>
<sequence length="27" mass="3244">MGPWARYTYKVKRSSHGDDTKVRSRFN</sequence>
<organism evidence="1">
    <name type="scientific">Anguilla anguilla</name>
    <name type="common">European freshwater eel</name>
    <name type="synonym">Muraena anguilla</name>
    <dbReference type="NCBI Taxonomy" id="7936"/>
    <lineage>
        <taxon>Eukaryota</taxon>
        <taxon>Metazoa</taxon>
        <taxon>Chordata</taxon>
        <taxon>Craniata</taxon>
        <taxon>Vertebrata</taxon>
        <taxon>Euteleostomi</taxon>
        <taxon>Actinopterygii</taxon>
        <taxon>Neopterygii</taxon>
        <taxon>Teleostei</taxon>
        <taxon>Anguilliformes</taxon>
        <taxon>Anguillidae</taxon>
        <taxon>Anguilla</taxon>
    </lineage>
</organism>
<dbReference type="AlphaFoldDB" id="A0A0E9V768"/>
<accession>A0A0E9V768</accession>
<evidence type="ECO:0000313" key="1">
    <source>
        <dbReference type="EMBL" id="JAH73093.1"/>
    </source>
</evidence>
<reference evidence="1" key="1">
    <citation type="submission" date="2014-11" db="EMBL/GenBank/DDBJ databases">
        <authorList>
            <person name="Amaro Gonzalez C."/>
        </authorList>
    </citation>
    <scope>NUCLEOTIDE SEQUENCE</scope>
</reference>
<name>A0A0E9V768_ANGAN</name>
<dbReference type="EMBL" id="GBXM01035484">
    <property type="protein sequence ID" value="JAH73093.1"/>
    <property type="molecule type" value="Transcribed_RNA"/>
</dbReference>
<reference evidence="1" key="2">
    <citation type="journal article" date="2015" name="Fish Shellfish Immunol.">
        <title>Early steps in the European eel (Anguilla anguilla)-Vibrio vulnificus interaction in the gills: Role of the RtxA13 toxin.</title>
        <authorList>
            <person name="Callol A."/>
            <person name="Pajuelo D."/>
            <person name="Ebbesson L."/>
            <person name="Teles M."/>
            <person name="MacKenzie S."/>
            <person name="Amaro C."/>
        </authorList>
    </citation>
    <scope>NUCLEOTIDE SEQUENCE</scope>
</reference>